<dbReference type="Proteomes" id="UP001589818">
    <property type="component" value="Unassembled WGS sequence"/>
</dbReference>
<name>A0ABV6JKR6_9BACL</name>
<evidence type="ECO:0000256" key="1">
    <source>
        <dbReference type="ARBA" id="ARBA00005278"/>
    </source>
</evidence>
<feature type="transmembrane region" description="Helical" evidence="3">
    <location>
        <begin position="368"/>
        <end position="386"/>
    </location>
</feature>
<feature type="transmembrane region" description="Helical" evidence="3">
    <location>
        <begin position="296"/>
        <end position="318"/>
    </location>
</feature>
<dbReference type="InterPro" id="IPR004995">
    <property type="entry name" value="Spore_Ger"/>
</dbReference>
<reference evidence="4 5" key="1">
    <citation type="submission" date="2024-09" db="EMBL/GenBank/DDBJ databases">
        <authorList>
            <person name="Sun Q."/>
            <person name="Mori K."/>
        </authorList>
    </citation>
    <scope>NUCLEOTIDE SEQUENCE [LARGE SCALE GENOMIC DNA]</scope>
    <source>
        <strain evidence="4 5">CCM 4839</strain>
    </source>
</reference>
<evidence type="ECO:0000256" key="3">
    <source>
        <dbReference type="SAM" id="Phobius"/>
    </source>
</evidence>
<comment type="caution">
    <text evidence="4">The sequence shown here is derived from an EMBL/GenBank/DDBJ whole genome shotgun (WGS) entry which is preliminary data.</text>
</comment>
<feature type="transmembrane region" description="Helical" evidence="3">
    <location>
        <begin position="392"/>
        <end position="412"/>
    </location>
</feature>
<gene>
    <name evidence="4" type="ORF">ACFFJ8_34780</name>
</gene>
<protein>
    <submittedName>
        <fullName evidence="4">Spore germination protein</fullName>
    </submittedName>
</protein>
<dbReference type="PIRSF" id="PIRSF005690">
    <property type="entry name" value="GerBA"/>
    <property type="match status" value="1"/>
</dbReference>
<feature type="transmembrane region" description="Helical" evidence="3">
    <location>
        <begin position="424"/>
        <end position="446"/>
    </location>
</feature>
<organism evidence="4 5">
    <name type="scientific">Paenibacillus mendelii</name>
    <dbReference type="NCBI Taxonomy" id="206163"/>
    <lineage>
        <taxon>Bacteria</taxon>
        <taxon>Bacillati</taxon>
        <taxon>Bacillota</taxon>
        <taxon>Bacilli</taxon>
        <taxon>Bacillales</taxon>
        <taxon>Paenibacillaceae</taxon>
        <taxon>Paenibacillus</taxon>
    </lineage>
</organism>
<proteinExistence type="inferred from homology"/>
<accession>A0ABV6JKR6</accession>
<keyword evidence="5" id="KW-1185">Reference proteome</keyword>
<keyword evidence="3" id="KW-0812">Transmembrane</keyword>
<evidence type="ECO:0000256" key="2">
    <source>
        <dbReference type="ARBA" id="ARBA00023136"/>
    </source>
</evidence>
<evidence type="ECO:0000313" key="4">
    <source>
        <dbReference type="EMBL" id="MFC0396501.1"/>
    </source>
</evidence>
<keyword evidence="2 3" id="KW-0472">Membrane</keyword>
<sequence>MKKPDKAAKKEPFVVSEHMLQSWFGTCNDVLVQSSYFGKPPANVQVILVYCSGMTETRLINDIILPDLKRVYNQTKFVRKEDVAREAEVQWTELESLTPEFDKKMIIGHVFEGHLLLCFPSLQTIWTIDIANFPSRSPEESATEVSIRGPKDGFVELVTINVALIRKRLRSSSLACEYHLIGERTMTKVAFLYIKDVANPVMIRQVRRKLERMNIESLLSTNQMDELLTDSNLSLFPITGYTGRPDFAVECLLNGRFIVLVDGNPTVLIAPVNLFLLLKSPEDSHLSFLGVNVGRLLRLAGLLLTIFLPGFYIALTVYHMDQVPFPLLATISLGRQGLPMESGLEMFFIMSLMELFREAGVRLPSTIGQTLTVVGGLIIGDAAIRAGIVSPLMIVVTAITVVAGATLVNQVLTSTSILLRFASFIMAATLGMYGFILSIIIFAIYLSGLTSFGVPYLAPVTPLNLKEAFYSLFRMPFVWRKRRPAYLDTQHPVKKGRKE</sequence>
<dbReference type="PANTHER" id="PTHR22550">
    <property type="entry name" value="SPORE GERMINATION PROTEIN"/>
    <property type="match status" value="1"/>
</dbReference>
<evidence type="ECO:0000313" key="5">
    <source>
        <dbReference type="Proteomes" id="UP001589818"/>
    </source>
</evidence>
<dbReference type="Pfam" id="PF03323">
    <property type="entry name" value="GerA"/>
    <property type="match status" value="1"/>
</dbReference>
<dbReference type="PANTHER" id="PTHR22550:SF5">
    <property type="entry name" value="LEUCINE ZIPPER PROTEIN 4"/>
    <property type="match status" value="1"/>
</dbReference>
<dbReference type="EMBL" id="JBHLVF010000061">
    <property type="protein sequence ID" value="MFC0396501.1"/>
    <property type="molecule type" value="Genomic_DNA"/>
</dbReference>
<dbReference type="InterPro" id="IPR050768">
    <property type="entry name" value="UPF0353/GerABKA_families"/>
</dbReference>
<keyword evidence="3" id="KW-1133">Transmembrane helix</keyword>
<dbReference type="RefSeq" id="WP_204818647.1">
    <property type="nucleotide sequence ID" value="NZ_JANHOF010000005.1"/>
</dbReference>
<comment type="similarity">
    <text evidence="1">Belongs to the GerABKA family.</text>
</comment>